<feature type="domain" description="USP" evidence="4">
    <location>
        <begin position="1324"/>
        <end position="1667"/>
    </location>
</feature>
<feature type="compositionally biased region" description="Basic and acidic residues" evidence="2">
    <location>
        <begin position="1895"/>
        <end position="1922"/>
    </location>
</feature>
<feature type="compositionally biased region" description="Polar residues" evidence="2">
    <location>
        <begin position="3193"/>
        <end position="3206"/>
    </location>
</feature>
<feature type="region of interest" description="Disordered" evidence="2">
    <location>
        <begin position="1882"/>
        <end position="1927"/>
    </location>
</feature>
<keyword evidence="3" id="KW-0472">Membrane</keyword>
<feature type="compositionally biased region" description="Pro residues" evidence="2">
    <location>
        <begin position="3133"/>
        <end position="3156"/>
    </location>
</feature>
<dbReference type="EMBL" id="JARBJD010000143">
    <property type="protein sequence ID" value="KAK2950058.1"/>
    <property type="molecule type" value="Genomic_DNA"/>
</dbReference>
<keyword evidence="3" id="KW-0812">Transmembrane</keyword>
<dbReference type="CDD" id="cd02257">
    <property type="entry name" value="Peptidase_C19"/>
    <property type="match status" value="1"/>
</dbReference>
<evidence type="ECO:0000313" key="5">
    <source>
        <dbReference type="EMBL" id="KAK2950058.1"/>
    </source>
</evidence>
<reference evidence="5 6" key="1">
    <citation type="journal article" date="2022" name="bioRxiv">
        <title>Genomics of Preaxostyla Flagellates Illuminates Evolutionary Transitions and the Path Towards Mitochondrial Loss.</title>
        <authorList>
            <person name="Novak L.V.F."/>
            <person name="Treitli S.C."/>
            <person name="Pyrih J."/>
            <person name="Halakuc P."/>
            <person name="Pipaliya S.V."/>
            <person name="Vacek V."/>
            <person name="Brzon O."/>
            <person name="Soukal P."/>
            <person name="Eme L."/>
            <person name="Dacks J.B."/>
            <person name="Karnkowska A."/>
            <person name="Elias M."/>
            <person name="Hampl V."/>
        </authorList>
    </citation>
    <scope>NUCLEOTIDE SEQUENCE [LARGE SCALE GENOMIC DNA]</scope>
    <source>
        <strain evidence="5">NAU3</strain>
        <tissue evidence="5">Gut</tissue>
    </source>
</reference>
<feature type="compositionally biased region" description="Basic and acidic residues" evidence="2">
    <location>
        <begin position="1779"/>
        <end position="1796"/>
    </location>
</feature>
<protein>
    <recommendedName>
        <fullName evidence="4">USP domain-containing protein</fullName>
    </recommendedName>
</protein>
<keyword evidence="6" id="KW-1185">Reference proteome</keyword>
<dbReference type="InterPro" id="IPR038765">
    <property type="entry name" value="Papain-like_cys_pep_sf"/>
</dbReference>
<sequence length="3237" mass="365651">MNCFRYSTHFLYAQALGALFPFNHSHGTSCLHGRGTRILNLTPPPSFHQLHTLPTCHQTHFPFAVKFTEIGQHQSLNETIQGVLQNNQPQPCPLVSHIYWLLKPLFSILRVSKRSLTVDSSSLVTSLWTILGYPNNFWPFTPSLRRHTARLLFLLETLLYATSTNAIDTFRNLQQFVITLSFSLIAKFPQSRGHVLLGISLLHPFASDLVRSFPDPDTFSRNPPQPALHYQPQPILDHYFSLPFPSILQPDIRLVDPSLFRLSVPPPSQYAPILLNTLSQVQAGSLEFLQIRFAVSNLPYYHSQIDDSTRTLLYQYMREPPLVVNPIDNLDLFKPPSLTTGAANEVVDPSEMSPLEWSCFFNSCWEMIDRKDFPSLQTNFEQLERFQVFLSSNQQANAEHFKTLLSLLLQIICVPDAANIVPRPDVSGFTKLGSRALSSIAPTNNELRTSMNSEVLTAIQTHPTLTALHTLFMSLPSAPPEGKFAKLKPQQSEPLNVLLTSLDEFTKINRRFGEHDPTRSSSHSEQLSIRLQAITLAVKSASFGINLRSCVPPAKRLQEQFITLLPNTQMDFVSFILAVIPNLINKSAGQDAFSLFDNLQSTLARMNPIAQTVLRPATLQVVRASQQYLQYGSSPTDSLGFLKDGDRHRRPVALNPINTSLLVSLVRIPQNDDEKEVFALINKLLTSREPFDKHVSEGILTQTVFWFTDLTKQLETVNEKDIQPPHKDEVFHFSKLVDVIRANDDIWQIRHPDLYQKISTSKQTIIQNHPSLLEVVILNTVENEQRDLLSKHINDPSIAQWSSLFSDNLAPLTLSTLTSKLNSAQNANKEWGKKFVKSEGLNWLIVHLTMMLAKQKDLGDVVGLSTTLLKLIPTQQEGGPISLSDPSSLITIKSIDTCNPAESWRLVVFWTFASVFVQNQINHSANRTQKSFSPPTTVLPFTLEKKEEKWTLKLVSDETPQPPNDATLNPSLPMLSSILSLSEDHFDSLIKKQDKFATFCSLFIIPEVFLPEQLRLEGSEPSTTTFQVAAALVALFSKHKQQTPPNDFFTILEPFITSNDKTLGSNPFQPSSALHLSLLSSLSNAPSSDPNNTLFTALLDRSATLDTLLTCLSVLLVLPRRLFDVPIKFEKEVCRRVSALVHKKHGPTGVSRLVEFLRMMLKVWESIEIPAVPITRIRLNAPTMGEEHLSLRTLTTLLHSLLVKAKEKAKEHEKLIKEQDEHQKTQQLLRLQEKELFTVKDDNELSDKLLKYYLFPQPPHTHLHLEEDEREALVDLVMIVESPTELQKFFAEKQADMNKLHIPFPTPNENGRRGIAGPFGACPKGLYNPRMACFMNAVIVQLFHNKQFSRKILSFPEQSPTDLRKDEPRPSEIPEIKTAHEQAHEQVVTESKNFARSQARSLAFAHLQRLFASLCLHDPKQLRVTDFAKVLSDCSDEVFSELRANDSEDFVKAVLNMIDVFYHENNSPHFASELFGCITVKQLRCEKGHDSPSPTLDAGFVYSVEIHNSANLVEALRNQMQGKKGSTMQCLQCNPSAPQIVPAEVRKFIACPSDSLMLFLNRKQLNETLSTQRCEFGLELDLFPFSFESHSAVGVDRSLFLYRLVGFEVYEVRDGINHFFSIVQDRHSQKWWKMNDDVVTEFDINERSQYFGGGQQQYATLLFFEREGADTPIVDETALAEAALKRPLPSSAGHVDPQMQKEWDETFPLSLSVADDRRLRQLFLSPSGLQLLKFVFDNVKWTAPEERKETTEEPASEERKKEETVEPAPSVEQPAKPVNRFEGRRVQKVKEEEKENPTPSPPLLGQPTLPLTLPLLQALFHQFLPCGQRMPVSIDALVQTIKSADLSNGFLRFLVDEMGEMEIQERKRLDGEQRRTQLRKQWEAENRTGRMAHQTNEKKKQEMHKERVQEVQNKDPQQEGKKGNAWKKRGALKDLKNEAPEHQTFVPRVLPPEDSRPNHPPPATPLLVLYLQHCKREDLRKTFTAVLIACLGQLKNDDDTLEPLLNHCVKMMNQDDFFSFLEQIRADPSTRHLLYSTCLIQRVLKEPAGDGRVVDLLESDILADDFSIERIPDQSRPLFVELVSRHLPFLLRSEIRTVQLIDRLTRFDAQLTHVQNISSFTNAILTHFVKVMDNDLTTNSLTNPSSPFLHHTLLFFHTLIAASSYSEPDLTQFGRLLSIILETTADPSVPCLVLGSVLSHFCMTHTDTLDIIKSPQYFDFLFGGRQVVKRDGRQKELNVAAQHVLMNPFLSPFRTTTGEDSADPECVLCSKRTMMPSFVEVKSDLIESTRLVRPNPQITTRDQLNRFLPITSSCPSDTTVCDLLAAGPTHSAEDAHQLVTELLSTFTSKLRNVDENQFLFVRLDTLVDTITALLIDGKEATDPHTIIRVSSHLICENKKKAFITPELIDILLKNLSNRTDSTSALSTHTSILRLLLLLLNSLDEDTLPLRSSLVSFFTSDRIQSLLPNQKLFECGTESETLPNSTLLSSFFTLLINIFLILLRRDPSFAGHIPFSSIVHSLEGCVSDGPDKASLLILIHHLLEVLLSCSSHSTFLAILDSFNNCPSALDRVWGSTTAHFAVDERDENEAAPSTHPPLVERARQAVLQIEPHTNLVTRAFNHRIQNDTESPPLLSLLFTNSSQQEVIRRRQDTFGSAFNTKPLSAEQVVMDPFFSDLLMLFGHFEKLFNDSKQRPSLLLSGNLFLRLFDLFKWLTTDSFSFDINLVAISKIQFLLTCLSPVNIDLDLVSPPLIHFATTSLNIFHQPPNIQQSIFRPPQNDEKDRRPEMLLPFLNLSAVIARHLAPISPNTSIQLLIPLVLLHHLPSLPEIRQGLPSELFNSFFQIVDDLSTAVDFTNFPDKQTITARIKGICGTLFELEPTSTFAESSLFGIPFFSSFTFVCFLVDPVVFSTILHVFNCQLNRRDGMNQSSLLTLPGTTLATSINFLLQLFMTPLIYTNTPTIAKSIVLLKSVLPPDFRITKQSTFSRDAVKPLFDRLTSKEETRPAADAFLHLITIPVTITFCPIDSTPHHVIDPPTLNFLNEHLHYVCGTLSTFLSSPGKNAKHPEIMIRKLNHNSPKFVSVKSLLLVEGSCWMDCLRTINDSFLTPLFSDLQTLLRIFSFTEPGWASPVPFQTPPKRQSPPPPSSTLQFSPPPTRQSSPSHSPPVRSPPSQHSNVNQQTPKPKYRPPNQNPNPTECNVDVNKSTIVAYVAQTRPDSKQKPNQRKDAEFSTTRSRT</sequence>
<evidence type="ECO:0000256" key="1">
    <source>
        <dbReference type="SAM" id="Coils"/>
    </source>
</evidence>
<feature type="compositionally biased region" description="Basic and acidic residues" evidence="2">
    <location>
        <begin position="3216"/>
        <end position="3229"/>
    </location>
</feature>
<dbReference type="PANTHER" id="PTHR24006">
    <property type="entry name" value="UBIQUITIN CARBOXYL-TERMINAL HYDROLASE"/>
    <property type="match status" value="1"/>
</dbReference>
<feature type="compositionally biased region" description="Basic and acidic residues" evidence="2">
    <location>
        <begin position="1745"/>
        <end position="1764"/>
    </location>
</feature>
<proteinExistence type="predicted"/>
<accession>A0ABQ9XFH4</accession>
<dbReference type="InterPro" id="IPR028889">
    <property type="entry name" value="USP"/>
</dbReference>
<evidence type="ECO:0000259" key="4">
    <source>
        <dbReference type="PROSITE" id="PS50235"/>
    </source>
</evidence>
<feature type="coiled-coil region" evidence="1">
    <location>
        <begin position="1202"/>
        <end position="1235"/>
    </location>
</feature>
<comment type="caution">
    <text evidence="5">The sequence shown here is derived from an EMBL/GenBank/DDBJ whole genome shotgun (WGS) entry which is preliminary data.</text>
</comment>
<evidence type="ECO:0000313" key="6">
    <source>
        <dbReference type="Proteomes" id="UP001281761"/>
    </source>
</evidence>
<dbReference type="PROSITE" id="PS50235">
    <property type="entry name" value="USP_3"/>
    <property type="match status" value="1"/>
</dbReference>
<keyword evidence="3" id="KW-1133">Transmembrane helix</keyword>
<feature type="region of interest" description="Disordered" evidence="2">
    <location>
        <begin position="1745"/>
        <end position="1806"/>
    </location>
</feature>
<name>A0ABQ9XFH4_9EUKA</name>
<dbReference type="InterPro" id="IPR050164">
    <property type="entry name" value="Peptidase_C19"/>
</dbReference>
<dbReference type="Proteomes" id="UP001281761">
    <property type="component" value="Unassembled WGS sequence"/>
</dbReference>
<dbReference type="Pfam" id="PF00443">
    <property type="entry name" value="UCH"/>
    <property type="match status" value="1"/>
</dbReference>
<dbReference type="InterPro" id="IPR001394">
    <property type="entry name" value="Peptidase_C19_UCH"/>
</dbReference>
<feature type="transmembrane region" description="Helical" evidence="3">
    <location>
        <begin position="2936"/>
        <end position="2956"/>
    </location>
</feature>
<evidence type="ECO:0000256" key="2">
    <source>
        <dbReference type="SAM" id="MobiDB-lite"/>
    </source>
</evidence>
<feature type="region of interest" description="Disordered" evidence="2">
    <location>
        <begin position="3130"/>
        <end position="3237"/>
    </location>
</feature>
<dbReference type="Gene3D" id="3.90.70.10">
    <property type="entry name" value="Cysteine proteinases"/>
    <property type="match status" value="1"/>
</dbReference>
<keyword evidence="1" id="KW-0175">Coiled coil</keyword>
<gene>
    <name evidence="5" type="ORF">BLNAU_14980</name>
</gene>
<organism evidence="5 6">
    <name type="scientific">Blattamonas nauphoetae</name>
    <dbReference type="NCBI Taxonomy" id="2049346"/>
    <lineage>
        <taxon>Eukaryota</taxon>
        <taxon>Metamonada</taxon>
        <taxon>Preaxostyla</taxon>
        <taxon>Oxymonadida</taxon>
        <taxon>Blattamonas</taxon>
    </lineage>
</organism>
<dbReference type="SUPFAM" id="SSF54001">
    <property type="entry name" value="Cysteine proteinases"/>
    <property type="match status" value="1"/>
</dbReference>
<feature type="transmembrane region" description="Helical" evidence="3">
    <location>
        <begin position="2893"/>
        <end position="2916"/>
    </location>
</feature>
<evidence type="ECO:0000256" key="3">
    <source>
        <dbReference type="SAM" id="Phobius"/>
    </source>
</evidence>